<dbReference type="AlphaFoldDB" id="A0A2Z6I6X0"/>
<dbReference type="RefSeq" id="WP_120175791.1">
    <property type="nucleotide sequence ID" value="NZ_AP018786.1"/>
</dbReference>
<dbReference type="OrthoDB" id="9792397at2"/>
<accession>A0A2Z6I6X0</accession>
<reference evidence="1 2" key="1">
    <citation type="journal article" date="2018" name="Int. J. Syst. Evol. Microbiol.">
        <title>Mesosutterella multiformis gen. nov., sp. nov., a member of the family Sutterellaceae and Sutterella megalosphaeroides sp. nov., isolated from human faeces.</title>
        <authorList>
            <person name="Sakamoto M."/>
            <person name="Ikeyama N."/>
            <person name="Kunihiro T."/>
            <person name="Iino T."/>
            <person name="Yuki M."/>
            <person name="Ohkuma M."/>
        </authorList>
    </citation>
    <scope>NUCLEOTIDE SEQUENCE [LARGE SCALE GENOMIC DNA]</scope>
    <source>
        <strain evidence="1 2">6FBBBH3</strain>
    </source>
</reference>
<keyword evidence="2" id="KW-1185">Reference proteome</keyword>
<dbReference type="EMBL" id="AP018786">
    <property type="protein sequence ID" value="BBF22119.1"/>
    <property type="molecule type" value="Genomic_DNA"/>
</dbReference>
<proteinExistence type="predicted"/>
<protein>
    <recommendedName>
        <fullName evidence="3">Cytoplasmic protein</fullName>
    </recommendedName>
</protein>
<name>A0A2Z6I6X0_9BURK</name>
<sequence length="128" mass="13681">MAEQDNLEDGARMDAANLYTETVVTDRKVGTIRVLAPITADGNPDTTRPALFLGEAQIMTQMGPLPISFEIPVATLSEAVEHYGEAAAKGIEQTMERLRALRREAASQIVTPDMPGFQAPPSGGIAMP</sequence>
<dbReference type="Proteomes" id="UP000271003">
    <property type="component" value="Chromosome"/>
</dbReference>
<evidence type="ECO:0000313" key="2">
    <source>
        <dbReference type="Proteomes" id="UP000271003"/>
    </source>
</evidence>
<organism evidence="1 2">
    <name type="scientific">Sutterella megalosphaeroides</name>
    <dbReference type="NCBI Taxonomy" id="2494234"/>
    <lineage>
        <taxon>Bacteria</taxon>
        <taxon>Pseudomonadati</taxon>
        <taxon>Pseudomonadota</taxon>
        <taxon>Betaproteobacteria</taxon>
        <taxon>Burkholderiales</taxon>
        <taxon>Sutterellaceae</taxon>
        <taxon>Sutterella</taxon>
    </lineage>
</organism>
<gene>
    <name evidence="1" type="ORF">SUTMEG_00100</name>
</gene>
<dbReference type="KEGG" id="sutt:SUTMEG_00100"/>
<evidence type="ECO:0008006" key="3">
    <source>
        <dbReference type="Google" id="ProtNLM"/>
    </source>
</evidence>
<evidence type="ECO:0000313" key="1">
    <source>
        <dbReference type="EMBL" id="BBF22119.1"/>
    </source>
</evidence>